<evidence type="ECO:0000313" key="3">
    <source>
        <dbReference type="Proteomes" id="UP001605036"/>
    </source>
</evidence>
<reference evidence="2 3" key="1">
    <citation type="submission" date="2024-09" db="EMBL/GenBank/DDBJ databases">
        <title>Chromosome-scale assembly of Riccia fluitans.</title>
        <authorList>
            <person name="Paukszto L."/>
            <person name="Sawicki J."/>
            <person name="Karawczyk K."/>
            <person name="Piernik-Szablinska J."/>
            <person name="Szczecinska M."/>
            <person name="Mazdziarz M."/>
        </authorList>
    </citation>
    <scope>NUCLEOTIDE SEQUENCE [LARGE SCALE GENOMIC DNA]</scope>
    <source>
        <strain evidence="2">Rf_01</strain>
        <tissue evidence="2">Aerial parts of the thallus</tissue>
    </source>
</reference>
<feature type="compositionally biased region" description="Basic and acidic residues" evidence="1">
    <location>
        <begin position="60"/>
        <end position="74"/>
    </location>
</feature>
<evidence type="ECO:0000256" key="1">
    <source>
        <dbReference type="SAM" id="MobiDB-lite"/>
    </source>
</evidence>
<gene>
    <name evidence="2" type="ORF">R1flu_026558</name>
</gene>
<dbReference type="EMBL" id="JBHFFA010000008">
    <property type="protein sequence ID" value="KAL2607985.1"/>
    <property type="molecule type" value="Genomic_DNA"/>
</dbReference>
<feature type="region of interest" description="Disordered" evidence="1">
    <location>
        <begin position="115"/>
        <end position="205"/>
    </location>
</feature>
<accession>A0ABD1XG96</accession>
<feature type="compositionally biased region" description="Polar residues" evidence="1">
    <location>
        <begin position="123"/>
        <end position="136"/>
    </location>
</feature>
<protein>
    <submittedName>
        <fullName evidence="2">Uncharacterized protein</fullName>
    </submittedName>
</protein>
<comment type="caution">
    <text evidence="2">The sequence shown here is derived from an EMBL/GenBank/DDBJ whole genome shotgun (WGS) entry which is preliminary data.</text>
</comment>
<organism evidence="2 3">
    <name type="scientific">Riccia fluitans</name>
    <dbReference type="NCBI Taxonomy" id="41844"/>
    <lineage>
        <taxon>Eukaryota</taxon>
        <taxon>Viridiplantae</taxon>
        <taxon>Streptophyta</taxon>
        <taxon>Embryophyta</taxon>
        <taxon>Marchantiophyta</taxon>
        <taxon>Marchantiopsida</taxon>
        <taxon>Marchantiidae</taxon>
        <taxon>Marchantiales</taxon>
        <taxon>Ricciaceae</taxon>
        <taxon>Riccia</taxon>
    </lineage>
</organism>
<proteinExistence type="predicted"/>
<feature type="region of interest" description="Disordered" evidence="1">
    <location>
        <begin position="22"/>
        <end position="93"/>
    </location>
</feature>
<name>A0ABD1XG96_9MARC</name>
<keyword evidence="3" id="KW-1185">Reference proteome</keyword>
<sequence length="205" mass="22447">MLISPSRVPTAPNPLQLRALVGRGQRKQRSISRVKSVQVGTPQPGRLGWERGRHTTHWMVRMETKAEQQQKEEPSGTSDDSNPSATTEPDLRHVFISDIVSETAMLWLERRHASKADECSTAKDVSQQEADPNRQIQLEDVESPTLPYAKQDPGRAEQDSAEILQEQHQLGGGFASESVATQPTAGLGTEAQPAGGSGESMRSKE</sequence>
<evidence type="ECO:0000313" key="2">
    <source>
        <dbReference type="EMBL" id="KAL2607985.1"/>
    </source>
</evidence>
<feature type="compositionally biased region" description="Polar residues" evidence="1">
    <location>
        <begin position="75"/>
        <end position="87"/>
    </location>
</feature>
<dbReference type="Proteomes" id="UP001605036">
    <property type="component" value="Unassembled WGS sequence"/>
</dbReference>
<dbReference type="AlphaFoldDB" id="A0ABD1XG96"/>